<dbReference type="OrthoDB" id="9805133at2"/>
<evidence type="ECO:0000256" key="8">
    <source>
        <dbReference type="ARBA" id="ARBA00023136"/>
    </source>
</evidence>
<keyword evidence="13" id="KW-1185">Reference proteome</keyword>
<keyword evidence="8 10" id="KW-0472">Membrane</keyword>
<gene>
    <name evidence="10 12" type="primary">tolQ</name>
    <name evidence="12" type="ORF">FJM51_01700</name>
</gene>
<dbReference type="GO" id="GO:0005886">
    <property type="term" value="C:plasma membrane"/>
    <property type="evidence" value="ECO:0007669"/>
    <property type="project" value="UniProtKB-SubCell"/>
</dbReference>
<evidence type="ECO:0000256" key="6">
    <source>
        <dbReference type="ARBA" id="ARBA00022692"/>
    </source>
</evidence>
<accession>A0A501X0D0</accession>
<proteinExistence type="inferred from homology"/>
<dbReference type="GO" id="GO:0017038">
    <property type="term" value="P:protein import"/>
    <property type="evidence" value="ECO:0007669"/>
    <property type="project" value="TreeGrafter"/>
</dbReference>
<comment type="subunit">
    <text evidence="10">The Tol-Pal system is composed of five core proteins: the inner membrane proteins TolA, TolQ and TolR, the periplasmic protein TolB and the outer membrane protein Pal. They form a network linking the inner and outer membranes and the peptidoglycan layer.</text>
</comment>
<dbReference type="NCBIfam" id="TIGR02796">
    <property type="entry name" value="tolQ"/>
    <property type="match status" value="1"/>
</dbReference>
<dbReference type="PANTHER" id="PTHR30625:SF3">
    <property type="entry name" value="TOL-PAL SYSTEM PROTEIN TOLQ"/>
    <property type="match status" value="1"/>
</dbReference>
<evidence type="ECO:0000256" key="7">
    <source>
        <dbReference type="ARBA" id="ARBA00022989"/>
    </source>
</evidence>
<evidence type="ECO:0000259" key="11">
    <source>
        <dbReference type="Pfam" id="PF01618"/>
    </source>
</evidence>
<dbReference type="HAMAP" id="MF_02202">
    <property type="entry name" value="TolQ"/>
    <property type="match status" value="1"/>
</dbReference>
<keyword evidence="3 10" id="KW-1003">Cell membrane</keyword>
<evidence type="ECO:0000256" key="1">
    <source>
        <dbReference type="ARBA" id="ARBA00004651"/>
    </source>
</evidence>
<organism evidence="12 13">
    <name type="scientific">Amaricoccus solimangrovi</name>
    <dbReference type="NCBI Taxonomy" id="2589815"/>
    <lineage>
        <taxon>Bacteria</taxon>
        <taxon>Pseudomonadati</taxon>
        <taxon>Pseudomonadota</taxon>
        <taxon>Alphaproteobacteria</taxon>
        <taxon>Rhodobacterales</taxon>
        <taxon>Paracoccaceae</taxon>
        <taxon>Amaricoccus</taxon>
    </lineage>
</organism>
<protein>
    <recommendedName>
        <fullName evidence="10">Tol-Pal system protein TolQ</fullName>
    </recommendedName>
</protein>
<evidence type="ECO:0000256" key="3">
    <source>
        <dbReference type="ARBA" id="ARBA00022475"/>
    </source>
</evidence>
<feature type="domain" description="MotA/TolQ/ExbB proton channel" evidence="11">
    <location>
        <begin position="89"/>
        <end position="215"/>
    </location>
</feature>
<feature type="transmembrane region" description="Helical" evidence="10">
    <location>
        <begin position="20"/>
        <end position="46"/>
    </location>
</feature>
<keyword evidence="5 10" id="KW-0132">Cell division</keyword>
<feature type="transmembrane region" description="Helical" evidence="10">
    <location>
        <begin position="135"/>
        <end position="157"/>
    </location>
</feature>
<dbReference type="Pfam" id="PF01618">
    <property type="entry name" value="MotA_ExbB"/>
    <property type="match status" value="1"/>
</dbReference>
<dbReference type="InterPro" id="IPR050790">
    <property type="entry name" value="ExbB/TolQ_transport"/>
</dbReference>
<comment type="subcellular location">
    <subcellularLocation>
        <location evidence="10">Cell inner membrane</location>
        <topology evidence="10">Multi-pass membrane protein</topology>
    </subcellularLocation>
    <subcellularLocation>
        <location evidence="1">Cell membrane</location>
        <topology evidence="1">Multi-pass membrane protein</topology>
    </subcellularLocation>
</comment>
<keyword evidence="9 10" id="KW-0131">Cell cycle</keyword>
<feature type="transmembrane region" description="Helical" evidence="10">
    <location>
        <begin position="177"/>
        <end position="200"/>
    </location>
</feature>
<sequence length="234" mass="25342">MQPDTLVAAQTLDFSLFALFLRATFTVKIVMVLLLAASFWSWAIILQKHFDLRRAKEEARDFDQAFWSGDPLDTVFDTLGPEPRGGAARVFAAGMTEWRRSHRADGGLIAGAQSRIERAMNVAIGREAEILQKGLTYLATVGSIAPFVGLFGTVWGIKGSFEEIAAQQSTNLAVVAPGIAEALVATALGLLAAIPAVIFYNKLNQDAETTIGSYESFADEFALILSRQLDRTAA</sequence>
<evidence type="ECO:0000313" key="12">
    <source>
        <dbReference type="EMBL" id="TPE53787.1"/>
    </source>
</evidence>
<evidence type="ECO:0000256" key="9">
    <source>
        <dbReference type="ARBA" id="ARBA00023306"/>
    </source>
</evidence>
<evidence type="ECO:0000256" key="10">
    <source>
        <dbReference type="HAMAP-Rule" id="MF_02202"/>
    </source>
</evidence>
<dbReference type="AlphaFoldDB" id="A0A501X0D0"/>
<keyword evidence="6 10" id="KW-0812">Transmembrane</keyword>
<evidence type="ECO:0000256" key="2">
    <source>
        <dbReference type="ARBA" id="ARBA00010442"/>
    </source>
</evidence>
<dbReference type="Proteomes" id="UP000319255">
    <property type="component" value="Unassembled WGS sequence"/>
</dbReference>
<comment type="caution">
    <text evidence="12">The sequence shown here is derived from an EMBL/GenBank/DDBJ whole genome shotgun (WGS) entry which is preliminary data.</text>
</comment>
<name>A0A501X0D0_9RHOB</name>
<dbReference type="GO" id="GO:0043213">
    <property type="term" value="P:bacteriocin transport"/>
    <property type="evidence" value="ECO:0007669"/>
    <property type="project" value="InterPro"/>
</dbReference>
<dbReference type="EMBL" id="VFRP01000001">
    <property type="protein sequence ID" value="TPE53787.1"/>
    <property type="molecule type" value="Genomic_DNA"/>
</dbReference>
<dbReference type="InterPro" id="IPR002898">
    <property type="entry name" value="MotA_ExbB_proton_chnl"/>
</dbReference>
<dbReference type="InterPro" id="IPR014163">
    <property type="entry name" value="Tol-Pal_TolQ"/>
</dbReference>
<dbReference type="PANTHER" id="PTHR30625">
    <property type="entry name" value="PROTEIN TOLQ"/>
    <property type="match status" value="1"/>
</dbReference>
<comment type="similarity">
    <text evidence="2 10">Belongs to the ExbB/TolQ family.</text>
</comment>
<reference evidence="12 13" key="1">
    <citation type="submission" date="2019-06" db="EMBL/GenBank/DDBJ databases">
        <title>A novel bacterium of genus Amaricoccus, isolated from marine sediment.</title>
        <authorList>
            <person name="Huang H."/>
            <person name="Mo K."/>
            <person name="Hu Y."/>
        </authorList>
    </citation>
    <scope>NUCLEOTIDE SEQUENCE [LARGE SCALE GENOMIC DNA]</scope>
    <source>
        <strain evidence="12 13">HB172011</strain>
    </source>
</reference>
<dbReference type="GO" id="GO:0051301">
    <property type="term" value="P:cell division"/>
    <property type="evidence" value="ECO:0007669"/>
    <property type="project" value="UniProtKB-UniRule"/>
</dbReference>
<keyword evidence="4 10" id="KW-0997">Cell inner membrane</keyword>
<comment type="function">
    <text evidence="10">Part of the Tol-Pal system, which plays a role in outer membrane invagination during cell division and is important for maintaining outer membrane integrity.</text>
</comment>
<keyword evidence="7 10" id="KW-1133">Transmembrane helix</keyword>
<evidence type="ECO:0000313" key="13">
    <source>
        <dbReference type="Proteomes" id="UP000319255"/>
    </source>
</evidence>
<evidence type="ECO:0000256" key="4">
    <source>
        <dbReference type="ARBA" id="ARBA00022519"/>
    </source>
</evidence>
<evidence type="ECO:0000256" key="5">
    <source>
        <dbReference type="ARBA" id="ARBA00022618"/>
    </source>
</evidence>
<dbReference type="RefSeq" id="WP_140452366.1">
    <property type="nucleotide sequence ID" value="NZ_VFRP01000001.1"/>
</dbReference>